<dbReference type="Proteomes" id="UP000596004">
    <property type="component" value="Chromosome"/>
</dbReference>
<dbReference type="EMBL" id="CP064981">
    <property type="protein sequence ID" value="QQR92745.1"/>
    <property type="molecule type" value="Genomic_DNA"/>
</dbReference>
<dbReference type="Pfam" id="PF08646">
    <property type="entry name" value="Rep_fac-A_C"/>
    <property type="match status" value="1"/>
</dbReference>
<gene>
    <name evidence="2" type="ORF">IPJ89_00685</name>
</gene>
<dbReference type="CDD" id="cd04491">
    <property type="entry name" value="SoSSB_OBF"/>
    <property type="match status" value="1"/>
</dbReference>
<proteinExistence type="predicted"/>
<name>A0A7T9DK63_9ARCH</name>
<dbReference type="Gene3D" id="2.40.50.140">
    <property type="entry name" value="Nucleic acid-binding proteins"/>
    <property type="match status" value="2"/>
</dbReference>
<feature type="domain" description="Replication factor A C-terminal" evidence="1">
    <location>
        <begin position="195"/>
        <end position="286"/>
    </location>
</feature>
<dbReference type="InterPro" id="IPR013955">
    <property type="entry name" value="Rep_factor-A_C"/>
</dbReference>
<reference evidence="2" key="1">
    <citation type="submission" date="2020-11" db="EMBL/GenBank/DDBJ databases">
        <title>Connecting structure to function with the recovery of over 1000 high-quality activated sludge metagenome-assembled genomes encoding full-length rRNA genes using long-read sequencing.</title>
        <authorList>
            <person name="Singleton C.M."/>
            <person name="Petriglieri F."/>
            <person name="Kristensen J.M."/>
            <person name="Kirkegaard R.H."/>
            <person name="Michaelsen T.Y."/>
            <person name="Andersen M.H."/>
            <person name="Karst S.M."/>
            <person name="Dueholm M.S."/>
            <person name="Nielsen P.H."/>
            <person name="Albertsen M."/>
        </authorList>
    </citation>
    <scope>NUCLEOTIDE SEQUENCE</scope>
    <source>
        <strain evidence="2">Fred_18-Q3-R57-64_BAT3C.431</strain>
    </source>
</reference>
<dbReference type="SUPFAM" id="SSF50249">
    <property type="entry name" value="Nucleic acid-binding proteins"/>
    <property type="match status" value="2"/>
</dbReference>
<evidence type="ECO:0000259" key="1">
    <source>
        <dbReference type="Pfam" id="PF08646"/>
    </source>
</evidence>
<organism evidence="2">
    <name type="scientific">Candidatus Iainarchaeum sp</name>
    <dbReference type="NCBI Taxonomy" id="3101447"/>
    <lineage>
        <taxon>Archaea</taxon>
        <taxon>Candidatus Iainarchaeota</taxon>
        <taxon>Candidatus Iainarchaeia</taxon>
        <taxon>Candidatus Iainarchaeales</taxon>
        <taxon>Candidatus Iainarchaeaceae</taxon>
        <taxon>Candidatus Iainarchaeum</taxon>
    </lineage>
</organism>
<protein>
    <recommendedName>
        <fullName evidence="1">Replication factor A C-terminal domain-containing protein</fullName>
    </recommendedName>
</protein>
<dbReference type="AlphaFoldDB" id="A0A7T9DK63"/>
<accession>A0A7T9DK63</accession>
<evidence type="ECO:0000313" key="2">
    <source>
        <dbReference type="EMBL" id="QQR92745.1"/>
    </source>
</evidence>
<dbReference type="InterPro" id="IPR012340">
    <property type="entry name" value="NA-bd_OB-fold"/>
</dbReference>
<sequence length="327" mass="36344">MSGKLDFSLEEALQLMSEKSGVAKEELQQKVKEKVEKFSGLLTEQGAVVLVSKDLRIPLPYLEKKAMHVPLGKLQNGMANIDIKGKVSAINPIKTFSKGEKEGKYLAVKIKDESGEALFTFWNEQVDDAQQKQIGMDSEVTIQNARVKTFNNQLQLSLGFNATYTITPGKQEVRNVAVEKPREAITFSNAQAGQFIQAKASIVEVMPGRGYYIQCEGCKAKPRQLEESCSSCGRQNTVKQRLLLPLLLDDGFSTMRAVAFEEQAMQIWGKKKEEIVAALDDEKEKEKMQLELMGKRLEVSGKTKTGMDNVSVELLIGSARVIGFQSE</sequence>